<name>A0AAD7HQD0_9AGAR</name>
<sequence length="226" mass="23812">AVDLASTCQKPICRWSSRGSPFQPRTPLSHRCGAPGGNAAAAVRSESPYSAHALTAAFSLSHLPIPILSPRSPAVPIAHRTPPRLVPLRRPRCRRSPHPPLGANAVSVQTSLPPSFTSPHNAHTESRAPGTAPGVVCAHSHRTRCERSVRADIAAARSSCASRPCARGPSSRGARNTYRIDPAAHSRAAPLHAHPLLSPPVVVGDYASTTARRVPLWPCLAVASVD</sequence>
<dbReference type="EMBL" id="JARKIB010000194">
    <property type="protein sequence ID" value="KAJ7725446.1"/>
    <property type="molecule type" value="Genomic_DNA"/>
</dbReference>
<accession>A0AAD7HQD0</accession>
<evidence type="ECO:0000313" key="3">
    <source>
        <dbReference type="Proteomes" id="UP001215598"/>
    </source>
</evidence>
<comment type="caution">
    <text evidence="2">The sequence shown here is derived from an EMBL/GenBank/DDBJ whole genome shotgun (WGS) entry which is preliminary data.</text>
</comment>
<feature type="non-terminal residue" evidence="2">
    <location>
        <position position="1"/>
    </location>
</feature>
<feature type="region of interest" description="Disordered" evidence="1">
    <location>
        <begin position="110"/>
        <end position="132"/>
    </location>
</feature>
<gene>
    <name evidence="2" type="ORF">B0H16DRAFT_1781939</name>
</gene>
<dbReference type="Proteomes" id="UP001215598">
    <property type="component" value="Unassembled WGS sequence"/>
</dbReference>
<dbReference type="AlphaFoldDB" id="A0AAD7HQD0"/>
<keyword evidence="3" id="KW-1185">Reference proteome</keyword>
<evidence type="ECO:0000256" key="1">
    <source>
        <dbReference type="SAM" id="MobiDB-lite"/>
    </source>
</evidence>
<feature type="compositionally biased region" description="Polar residues" evidence="1">
    <location>
        <begin position="110"/>
        <end position="121"/>
    </location>
</feature>
<organism evidence="2 3">
    <name type="scientific">Mycena metata</name>
    <dbReference type="NCBI Taxonomy" id="1033252"/>
    <lineage>
        <taxon>Eukaryota</taxon>
        <taxon>Fungi</taxon>
        <taxon>Dikarya</taxon>
        <taxon>Basidiomycota</taxon>
        <taxon>Agaricomycotina</taxon>
        <taxon>Agaricomycetes</taxon>
        <taxon>Agaricomycetidae</taxon>
        <taxon>Agaricales</taxon>
        <taxon>Marasmiineae</taxon>
        <taxon>Mycenaceae</taxon>
        <taxon>Mycena</taxon>
    </lineage>
</organism>
<proteinExistence type="predicted"/>
<protein>
    <submittedName>
        <fullName evidence="2">Uncharacterized protein</fullName>
    </submittedName>
</protein>
<evidence type="ECO:0000313" key="2">
    <source>
        <dbReference type="EMBL" id="KAJ7725446.1"/>
    </source>
</evidence>
<reference evidence="2" key="1">
    <citation type="submission" date="2023-03" db="EMBL/GenBank/DDBJ databases">
        <title>Massive genome expansion in bonnet fungi (Mycena s.s.) driven by repeated elements and novel gene families across ecological guilds.</title>
        <authorList>
            <consortium name="Lawrence Berkeley National Laboratory"/>
            <person name="Harder C.B."/>
            <person name="Miyauchi S."/>
            <person name="Viragh M."/>
            <person name="Kuo A."/>
            <person name="Thoen E."/>
            <person name="Andreopoulos B."/>
            <person name="Lu D."/>
            <person name="Skrede I."/>
            <person name="Drula E."/>
            <person name="Henrissat B."/>
            <person name="Morin E."/>
            <person name="Kohler A."/>
            <person name="Barry K."/>
            <person name="LaButti K."/>
            <person name="Morin E."/>
            <person name="Salamov A."/>
            <person name="Lipzen A."/>
            <person name="Mereny Z."/>
            <person name="Hegedus B."/>
            <person name="Baldrian P."/>
            <person name="Stursova M."/>
            <person name="Weitz H."/>
            <person name="Taylor A."/>
            <person name="Grigoriev I.V."/>
            <person name="Nagy L.G."/>
            <person name="Martin F."/>
            <person name="Kauserud H."/>
        </authorList>
    </citation>
    <scope>NUCLEOTIDE SEQUENCE</scope>
    <source>
        <strain evidence="2">CBHHK182m</strain>
    </source>
</reference>